<evidence type="ECO:0000256" key="1">
    <source>
        <dbReference type="ARBA" id="ARBA00002056"/>
    </source>
</evidence>
<keyword evidence="7" id="KW-0808">Transferase</keyword>
<evidence type="ECO:0000256" key="6">
    <source>
        <dbReference type="ARBA" id="ARBA00022676"/>
    </source>
</evidence>
<evidence type="ECO:0000256" key="5">
    <source>
        <dbReference type="ARBA" id="ARBA00022556"/>
    </source>
</evidence>
<evidence type="ECO:0000256" key="9">
    <source>
        <dbReference type="ARBA" id="ARBA00048975"/>
    </source>
</evidence>
<dbReference type="OrthoDB" id="9801642at2"/>
<dbReference type="EC" id="2.4.1.182" evidence="2 10"/>
<evidence type="ECO:0000313" key="11">
    <source>
        <dbReference type="EMBL" id="SNZ17013.1"/>
    </source>
</evidence>
<reference evidence="12" key="1">
    <citation type="submission" date="2017-09" db="EMBL/GenBank/DDBJ databases">
        <authorList>
            <person name="Varghese N."/>
            <person name="Submissions S."/>
        </authorList>
    </citation>
    <scope>NUCLEOTIDE SEQUENCE [LARGE SCALE GENOMIC DNA]</scope>
    <source>
        <strain evidence="12">DSM 2913</strain>
    </source>
</reference>
<comment type="catalytic activity">
    <reaction evidence="9">
        <text>a lipid X + a UDP-2-N,3-O-bis[(3R)-3-hydroxyacyl]-alpha-D-glucosamine = a lipid A disaccharide + UDP + H(+)</text>
        <dbReference type="Rhea" id="RHEA:67828"/>
        <dbReference type="ChEBI" id="CHEBI:15378"/>
        <dbReference type="ChEBI" id="CHEBI:58223"/>
        <dbReference type="ChEBI" id="CHEBI:137748"/>
        <dbReference type="ChEBI" id="CHEBI:176338"/>
        <dbReference type="ChEBI" id="CHEBI:176343"/>
        <dbReference type="EC" id="2.4.1.182"/>
    </reaction>
</comment>
<proteinExistence type="predicted"/>
<dbReference type="Pfam" id="PF02684">
    <property type="entry name" value="LpxB"/>
    <property type="match status" value="1"/>
</dbReference>
<dbReference type="RefSeq" id="WP_101495086.1">
    <property type="nucleotide sequence ID" value="NZ_OBEN01000019.1"/>
</dbReference>
<dbReference type="GO" id="GO:0008915">
    <property type="term" value="F:lipid-A-disaccharide synthase activity"/>
    <property type="evidence" value="ECO:0007669"/>
    <property type="project" value="UniProtKB-UniRule"/>
</dbReference>
<gene>
    <name evidence="11" type="ORF">SAMN06265353_1760</name>
</gene>
<dbReference type="SUPFAM" id="SSF53756">
    <property type="entry name" value="UDP-Glycosyltransferase/glycogen phosphorylase"/>
    <property type="match status" value="1"/>
</dbReference>
<evidence type="ECO:0000256" key="7">
    <source>
        <dbReference type="ARBA" id="ARBA00022679"/>
    </source>
</evidence>
<dbReference type="NCBIfam" id="TIGR00215">
    <property type="entry name" value="lpxB"/>
    <property type="match status" value="1"/>
</dbReference>
<evidence type="ECO:0000256" key="4">
    <source>
        <dbReference type="ARBA" id="ARBA00022516"/>
    </source>
</evidence>
<keyword evidence="12" id="KW-1185">Reference proteome</keyword>
<protein>
    <recommendedName>
        <fullName evidence="3 10">Lipid-A-disaccharide synthase</fullName>
        <ecNumber evidence="2 10">2.4.1.182</ecNumber>
    </recommendedName>
</protein>
<feature type="non-terminal residue" evidence="11">
    <location>
        <position position="326"/>
    </location>
</feature>
<keyword evidence="6" id="KW-0328">Glycosyltransferase</keyword>
<comment type="function">
    <text evidence="1">Condensation of UDP-2,3-diacylglucosamine and 2,3-diacylglucosamine-1-phosphate to form lipid A disaccharide, a precursor of lipid A, a phosphorylated glycolipid that anchors the lipopolysaccharide to the outer membrane of the cell.</text>
</comment>
<sequence length="326" mass="37854">MRVFFSVGERSASNYVYHIFKEVKEIEAWGITDERLESIGFRSIAKIEDLSVVGIAEALPKVPFVLRLYKKIEKLLPYMDVLVLCDAPAFNLPLLKRARGKVKKIIYFISPQVWAWKESRAKIIAQYVDHLIVLLPFEVEFYRRYANGRLKIHYVGHPLVDIVKPSQSRENFEKLVGTKEVIGLFPGSRWSEIKRHTHYIKQVFAELSKKRELYGVIPTFESFKDYIQEAFNGLPVRVLTHRDTPTPAYDVMSYSLISLIASGTAELEASLLMNPHLVFYRVNPLTYLLGKMLVKVKWVSLTNLILKRQTVPEIVQKDWKILYKYA</sequence>
<organism evidence="11 12">
    <name type="scientific">Hydrogenobacter hydrogenophilus</name>
    <dbReference type="NCBI Taxonomy" id="35835"/>
    <lineage>
        <taxon>Bacteria</taxon>
        <taxon>Pseudomonadati</taxon>
        <taxon>Aquificota</taxon>
        <taxon>Aquificia</taxon>
        <taxon>Aquificales</taxon>
        <taxon>Aquificaceae</taxon>
        <taxon>Hydrogenobacter</taxon>
    </lineage>
</organism>
<accession>A0A285P745</accession>
<dbReference type="PANTHER" id="PTHR30372">
    <property type="entry name" value="LIPID-A-DISACCHARIDE SYNTHASE"/>
    <property type="match status" value="1"/>
</dbReference>
<dbReference type="GO" id="GO:0005543">
    <property type="term" value="F:phospholipid binding"/>
    <property type="evidence" value="ECO:0007669"/>
    <property type="project" value="TreeGrafter"/>
</dbReference>
<evidence type="ECO:0000256" key="2">
    <source>
        <dbReference type="ARBA" id="ARBA00012687"/>
    </source>
</evidence>
<dbReference type="AlphaFoldDB" id="A0A285P745"/>
<keyword evidence="5" id="KW-0441">Lipid A biosynthesis</keyword>
<dbReference type="GO" id="GO:0016020">
    <property type="term" value="C:membrane"/>
    <property type="evidence" value="ECO:0007669"/>
    <property type="project" value="GOC"/>
</dbReference>
<dbReference type="PANTHER" id="PTHR30372:SF4">
    <property type="entry name" value="LIPID-A-DISACCHARIDE SYNTHASE, MITOCHONDRIAL-RELATED"/>
    <property type="match status" value="1"/>
</dbReference>
<evidence type="ECO:0000313" key="12">
    <source>
        <dbReference type="Proteomes" id="UP000218627"/>
    </source>
</evidence>
<keyword evidence="4" id="KW-0444">Lipid biosynthesis</keyword>
<evidence type="ECO:0000256" key="10">
    <source>
        <dbReference type="NCBIfam" id="TIGR00215"/>
    </source>
</evidence>
<name>A0A285P745_9AQUI</name>
<dbReference type="Proteomes" id="UP000218627">
    <property type="component" value="Unassembled WGS sequence"/>
</dbReference>
<evidence type="ECO:0000256" key="3">
    <source>
        <dbReference type="ARBA" id="ARBA00020902"/>
    </source>
</evidence>
<dbReference type="GO" id="GO:0009245">
    <property type="term" value="P:lipid A biosynthetic process"/>
    <property type="evidence" value="ECO:0007669"/>
    <property type="project" value="UniProtKB-UniRule"/>
</dbReference>
<dbReference type="InterPro" id="IPR003835">
    <property type="entry name" value="Glyco_trans_19"/>
</dbReference>
<keyword evidence="8" id="KW-0443">Lipid metabolism</keyword>
<dbReference type="EMBL" id="OBEN01000019">
    <property type="protein sequence ID" value="SNZ17013.1"/>
    <property type="molecule type" value="Genomic_DNA"/>
</dbReference>
<evidence type="ECO:0000256" key="8">
    <source>
        <dbReference type="ARBA" id="ARBA00023098"/>
    </source>
</evidence>